<dbReference type="GO" id="GO:0046933">
    <property type="term" value="F:proton-transporting ATP synthase activity, rotational mechanism"/>
    <property type="evidence" value="ECO:0007669"/>
    <property type="project" value="TreeGrafter"/>
</dbReference>
<dbReference type="InParanoid" id="A0A066W3S2"/>
<dbReference type="PANTHER" id="PTHR28060:SF1">
    <property type="entry name" value="ATP SYNTHASE SUBUNIT J, MITOCHONDRIAL"/>
    <property type="match status" value="1"/>
</dbReference>
<sequence length="62" mass="6895">MAFLGFKAYPTPIWKPLGPFIVASGIVFWGVNALQNSMVKSGENAKDPRNPYGQKVHKESHH</sequence>
<dbReference type="InterPro" id="IPR006995">
    <property type="entry name" value="ATP_synth_F0_jsu"/>
</dbReference>
<dbReference type="STRING" id="1037660.A0A066W3S2"/>
<dbReference type="Pfam" id="PF04911">
    <property type="entry name" value="ATP-synt_J"/>
    <property type="match status" value="1"/>
</dbReference>
<protein>
    <submittedName>
        <fullName evidence="2">Putative ATP18-subunit I/j of the mitochondrial F1F0-ATP synthase</fullName>
    </submittedName>
</protein>
<comment type="caution">
    <text evidence="2">The sequence shown here is derived from an EMBL/GenBank/DDBJ whole genome shotgun (WGS) entry which is preliminary data.</text>
</comment>
<gene>
    <name evidence="2" type="ORF">K437DRAFT_256463</name>
</gene>
<evidence type="ECO:0000313" key="2">
    <source>
        <dbReference type="EMBL" id="KDN45739.1"/>
    </source>
</evidence>
<dbReference type="PANTHER" id="PTHR28060">
    <property type="entry name" value="ATP SYNTHASE SUBUNIT J, MITOCHONDRIAL"/>
    <property type="match status" value="1"/>
</dbReference>
<name>A0A066W3S2_TILAU</name>
<dbReference type="GO" id="GO:0045259">
    <property type="term" value="C:proton-transporting ATP synthase complex"/>
    <property type="evidence" value="ECO:0007669"/>
    <property type="project" value="InterPro"/>
</dbReference>
<organism evidence="2 3">
    <name type="scientific">Tilletiaria anomala (strain ATCC 24038 / CBS 436.72 / UBC 951)</name>
    <dbReference type="NCBI Taxonomy" id="1037660"/>
    <lineage>
        <taxon>Eukaryota</taxon>
        <taxon>Fungi</taxon>
        <taxon>Dikarya</taxon>
        <taxon>Basidiomycota</taxon>
        <taxon>Ustilaginomycotina</taxon>
        <taxon>Exobasidiomycetes</taxon>
        <taxon>Georgefischeriales</taxon>
        <taxon>Tilletiariaceae</taxon>
        <taxon>Tilletiaria</taxon>
    </lineage>
</organism>
<dbReference type="OMA" id="KPMWPFY"/>
<feature type="region of interest" description="Disordered" evidence="1">
    <location>
        <begin position="40"/>
        <end position="62"/>
    </location>
</feature>
<dbReference type="EMBL" id="JMSN01000040">
    <property type="protein sequence ID" value="KDN45739.1"/>
    <property type="molecule type" value="Genomic_DNA"/>
</dbReference>
<keyword evidence="3" id="KW-1185">Reference proteome</keyword>
<reference evidence="2 3" key="1">
    <citation type="submission" date="2014-05" db="EMBL/GenBank/DDBJ databases">
        <title>Draft genome sequence of a rare smut relative, Tilletiaria anomala UBC 951.</title>
        <authorList>
            <consortium name="DOE Joint Genome Institute"/>
            <person name="Toome M."/>
            <person name="Kuo A."/>
            <person name="Henrissat B."/>
            <person name="Lipzen A."/>
            <person name="Tritt A."/>
            <person name="Yoshinaga Y."/>
            <person name="Zane M."/>
            <person name="Barry K."/>
            <person name="Grigoriev I.V."/>
            <person name="Spatafora J.W."/>
            <person name="Aimea M.C."/>
        </authorList>
    </citation>
    <scope>NUCLEOTIDE SEQUENCE [LARGE SCALE GENOMIC DNA]</scope>
    <source>
        <strain evidence="2 3">UBC 951</strain>
    </source>
</reference>
<dbReference type="Proteomes" id="UP000027361">
    <property type="component" value="Unassembled WGS sequence"/>
</dbReference>
<dbReference type="AlphaFoldDB" id="A0A066W3S2"/>
<evidence type="ECO:0000256" key="1">
    <source>
        <dbReference type="SAM" id="MobiDB-lite"/>
    </source>
</evidence>
<dbReference type="HOGENOM" id="CLU_174950_1_0_1"/>
<dbReference type="RefSeq" id="XP_013243276.1">
    <property type="nucleotide sequence ID" value="XM_013387822.1"/>
</dbReference>
<dbReference type="OrthoDB" id="5520611at2759"/>
<dbReference type="FunCoup" id="A0A066W3S2">
    <property type="interactions" value="60"/>
</dbReference>
<evidence type="ECO:0000313" key="3">
    <source>
        <dbReference type="Proteomes" id="UP000027361"/>
    </source>
</evidence>
<dbReference type="GeneID" id="25264431"/>
<accession>A0A066W3S2</accession>
<proteinExistence type="predicted"/>